<dbReference type="InterPro" id="IPR000847">
    <property type="entry name" value="LysR_HTH_N"/>
</dbReference>
<protein>
    <submittedName>
        <fullName evidence="6">LysR substrate-binding domain-containing protein</fullName>
    </submittedName>
</protein>
<sequence>MNTSILSRIPLLALRHLEAAVRLGSFETAARELNVSASAVSQQIHRIERSIGFSLFERLGNRTVPTRRGLELGRVLTQAFDAIAIGVEEAASSGMSHGVKIRVYQTLANRWLIPNLEDFSRQYPEVSVEFETGSGDVDFSHTDADMAICFNAASSRRVLRQELFSSRLTPVCTPRVALENATDLASVPRISSRNRMSDWPTWLSASGFKQERQTRLLLFSNSTLAYEAALAGMGMVVAQIELVINDLQSGRLVQPFATCIRSQQSVALLEPEIRPRNPAATAFRQWVVQEVKALTHRTDLFLAQRQRGEMSL</sequence>
<dbReference type="SUPFAM" id="SSF46785">
    <property type="entry name" value="Winged helix' DNA-binding domain"/>
    <property type="match status" value="1"/>
</dbReference>
<dbReference type="EMBL" id="JAUKWQ010000003">
    <property type="protein sequence ID" value="MDO1582562.1"/>
    <property type="molecule type" value="Genomic_DNA"/>
</dbReference>
<keyword evidence="2" id="KW-0805">Transcription regulation</keyword>
<evidence type="ECO:0000256" key="3">
    <source>
        <dbReference type="ARBA" id="ARBA00023125"/>
    </source>
</evidence>
<dbReference type="Proteomes" id="UP001169006">
    <property type="component" value="Unassembled WGS sequence"/>
</dbReference>
<feature type="domain" description="HTH lysR-type" evidence="5">
    <location>
        <begin position="9"/>
        <end position="66"/>
    </location>
</feature>
<dbReference type="PANTHER" id="PTHR30537:SF74">
    <property type="entry name" value="HTH-TYPE TRANSCRIPTIONAL REGULATOR TRPI"/>
    <property type="match status" value="1"/>
</dbReference>
<gene>
    <name evidence="6" type="ORF">Q2T52_10680</name>
</gene>
<dbReference type="InterPro" id="IPR005119">
    <property type="entry name" value="LysR_subst-bd"/>
</dbReference>
<evidence type="ECO:0000259" key="5">
    <source>
        <dbReference type="PROSITE" id="PS50931"/>
    </source>
</evidence>
<accession>A0ABT8SY57</accession>
<dbReference type="Gene3D" id="1.10.10.10">
    <property type="entry name" value="Winged helix-like DNA-binding domain superfamily/Winged helix DNA-binding domain"/>
    <property type="match status" value="1"/>
</dbReference>
<dbReference type="Pfam" id="PF03466">
    <property type="entry name" value="LysR_substrate"/>
    <property type="match status" value="1"/>
</dbReference>
<evidence type="ECO:0000256" key="2">
    <source>
        <dbReference type="ARBA" id="ARBA00023015"/>
    </source>
</evidence>
<dbReference type="PRINTS" id="PR00039">
    <property type="entry name" value="HTHLYSR"/>
</dbReference>
<dbReference type="CDD" id="cd08432">
    <property type="entry name" value="PBP2_GcdR_TrpI_HvrB_AmpR_like"/>
    <property type="match status" value="1"/>
</dbReference>
<dbReference type="InterPro" id="IPR058163">
    <property type="entry name" value="LysR-type_TF_proteobact-type"/>
</dbReference>
<dbReference type="RefSeq" id="WP_302076735.1">
    <property type="nucleotide sequence ID" value="NZ_JAUKWQ010000003.1"/>
</dbReference>
<dbReference type="PROSITE" id="PS50931">
    <property type="entry name" value="HTH_LYSR"/>
    <property type="match status" value="1"/>
</dbReference>
<evidence type="ECO:0000256" key="1">
    <source>
        <dbReference type="ARBA" id="ARBA00009437"/>
    </source>
</evidence>
<keyword evidence="7" id="KW-1185">Reference proteome</keyword>
<evidence type="ECO:0000313" key="6">
    <source>
        <dbReference type="EMBL" id="MDO1582562.1"/>
    </source>
</evidence>
<dbReference type="SUPFAM" id="SSF53850">
    <property type="entry name" value="Periplasmic binding protein-like II"/>
    <property type="match status" value="1"/>
</dbReference>
<dbReference type="InterPro" id="IPR036390">
    <property type="entry name" value="WH_DNA-bd_sf"/>
</dbReference>
<reference evidence="6" key="2">
    <citation type="submission" date="2023-07" db="EMBL/GenBank/DDBJ databases">
        <authorList>
            <person name="Sun H."/>
        </authorList>
    </citation>
    <scope>NUCLEOTIDE SEQUENCE</scope>
    <source>
        <strain evidence="6">05753</strain>
    </source>
</reference>
<proteinExistence type="inferred from homology"/>
<keyword evidence="3" id="KW-0238">DNA-binding</keyword>
<dbReference type="PANTHER" id="PTHR30537">
    <property type="entry name" value="HTH-TYPE TRANSCRIPTIONAL REGULATOR"/>
    <property type="match status" value="1"/>
</dbReference>
<keyword evidence="4" id="KW-0804">Transcription</keyword>
<reference evidence="6" key="1">
    <citation type="journal article" date="2015" name="Int. J. Syst. Evol. Microbiol.">
        <title>Rhizobium oryzicola sp. nov., potential plant-growth-promoting endophytic bacteria isolated from rice roots.</title>
        <authorList>
            <person name="Zhang X.X."/>
            <person name="Gao J.S."/>
            <person name="Cao Y.H."/>
            <person name="Sheirdil R.A."/>
            <person name="Wang X.C."/>
            <person name="Zhang L."/>
        </authorList>
    </citation>
    <scope>NUCLEOTIDE SEQUENCE</scope>
    <source>
        <strain evidence="6">05753</strain>
    </source>
</reference>
<evidence type="ECO:0000256" key="4">
    <source>
        <dbReference type="ARBA" id="ARBA00023163"/>
    </source>
</evidence>
<name>A0ABT8SY57_9HYPH</name>
<comment type="similarity">
    <text evidence="1">Belongs to the LysR transcriptional regulatory family.</text>
</comment>
<dbReference type="Pfam" id="PF00126">
    <property type="entry name" value="HTH_1"/>
    <property type="match status" value="1"/>
</dbReference>
<comment type="caution">
    <text evidence="6">The sequence shown here is derived from an EMBL/GenBank/DDBJ whole genome shotgun (WGS) entry which is preliminary data.</text>
</comment>
<evidence type="ECO:0000313" key="7">
    <source>
        <dbReference type="Proteomes" id="UP001169006"/>
    </source>
</evidence>
<dbReference type="InterPro" id="IPR036388">
    <property type="entry name" value="WH-like_DNA-bd_sf"/>
</dbReference>
<organism evidence="6 7">
    <name type="scientific">Rhizobium oryzicola</name>
    <dbReference type="NCBI Taxonomy" id="1232668"/>
    <lineage>
        <taxon>Bacteria</taxon>
        <taxon>Pseudomonadati</taxon>
        <taxon>Pseudomonadota</taxon>
        <taxon>Alphaproteobacteria</taxon>
        <taxon>Hyphomicrobiales</taxon>
        <taxon>Rhizobiaceae</taxon>
        <taxon>Rhizobium/Agrobacterium group</taxon>
        <taxon>Rhizobium</taxon>
    </lineage>
</organism>
<dbReference type="Gene3D" id="3.40.190.10">
    <property type="entry name" value="Periplasmic binding protein-like II"/>
    <property type="match status" value="2"/>
</dbReference>